<keyword evidence="13" id="KW-0012">Acyltransferase</keyword>
<feature type="domain" description="L,D-TPase catalytic" evidence="12">
    <location>
        <begin position="132"/>
        <end position="269"/>
    </location>
</feature>
<keyword evidence="3" id="KW-0328">Glycosyltransferase</keyword>
<proteinExistence type="inferred from homology"/>
<dbReference type="InterPro" id="IPR005490">
    <property type="entry name" value="LD_TPept_cat_dom"/>
</dbReference>
<dbReference type="InterPro" id="IPR050979">
    <property type="entry name" value="LD-transpeptidase"/>
</dbReference>
<keyword evidence="6 9" id="KW-0133">Cell shape</keyword>
<dbReference type="CDD" id="cd16913">
    <property type="entry name" value="YkuD_like"/>
    <property type="match status" value="1"/>
</dbReference>
<evidence type="ECO:0000256" key="6">
    <source>
        <dbReference type="ARBA" id="ARBA00022960"/>
    </source>
</evidence>
<comment type="caution">
    <text evidence="13">The sequence shown here is derived from an EMBL/GenBank/DDBJ whole genome shotgun (WGS) entry which is preliminary data.</text>
</comment>
<evidence type="ECO:0000313" key="14">
    <source>
        <dbReference type="Proteomes" id="UP001269144"/>
    </source>
</evidence>
<sequence>MQGPSLGPFVWSADRMAVLAGLLNLMVVTATPWRNLARRSARRHAIPERTELMRLPLRRLALILALPLALGACAEKPGPEQPPVVPPVAPEVLSMYAATEDNGFRIDAIDPKYLTQRNIRQEVDYWTDEKPGTIIIDPWLRFLYYVLPDNRAMRYGVSVGDEGRAFAGEAHIPYARNWPSWRPTENMIKDQPETYAALRDGLPGGPGNPLGARAMYLHKGNKDTFYRIHGTMDPSSIGKATSAGCIRMFNQDAIHLEERVRSGARVVVLELEQAGMGTVPPGTLLPPPPSRIAPPPMPGDTGTDWLSRADDFPQGETT</sequence>
<keyword evidence="5" id="KW-0378">Hydrolase</keyword>
<dbReference type="InterPro" id="IPR038063">
    <property type="entry name" value="Transpep_catalytic_dom"/>
</dbReference>
<dbReference type="EC" id="2.3.2.-" evidence="13"/>
<comment type="similarity">
    <text evidence="2">Belongs to the YkuD family.</text>
</comment>
<keyword evidence="11" id="KW-1133">Transmembrane helix</keyword>
<name>A0ABU2HZ36_9RHOB</name>
<dbReference type="GO" id="GO:0016746">
    <property type="term" value="F:acyltransferase activity"/>
    <property type="evidence" value="ECO:0007669"/>
    <property type="project" value="UniProtKB-KW"/>
</dbReference>
<protein>
    <submittedName>
        <fullName evidence="13">L,D-transpeptidase</fullName>
        <ecNumber evidence="13">2.3.2.-</ecNumber>
    </submittedName>
</protein>
<keyword evidence="8 9" id="KW-0961">Cell wall biogenesis/degradation</keyword>
<dbReference type="RefSeq" id="WP_311162801.1">
    <property type="nucleotide sequence ID" value="NZ_JAVQLW010000005.1"/>
</dbReference>
<keyword evidence="11" id="KW-0812">Transmembrane</keyword>
<evidence type="ECO:0000256" key="5">
    <source>
        <dbReference type="ARBA" id="ARBA00022801"/>
    </source>
</evidence>
<feature type="active site" description="Nucleophile" evidence="9">
    <location>
        <position position="245"/>
    </location>
</feature>
<comment type="pathway">
    <text evidence="1 9">Cell wall biogenesis; peptidoglycan biosynthesis.</text>
</comment>
<dbReference type="Pfam" id="PF03734">
    <property type="entry name" value="YkuD"/>
    <property type="match status" value="1"/>
</dbReference>
<feature type="transmembrane region" description="Helical" evidence="11">
    <location>
        <begin position="16"/>
        <end position="36"/>
    </location>
</feature>
<dbReference type="PANTHER" id="PTHR30582:SF24">
    <property type="entry name" value="L,D-TRANSPEPTIDASE ERFK_SRFK-RELATED"/>
    <property type="match status" value="1"/>
</dbReference>
<evidence type="ECO:0000313" key="13">
    <source>
        <dbReference type="EMBL" id="MDS9470012.1"/>
    </source>
</evidence>
<reference evidence="14" key="1">
    <citation type="submission" date="2023-07" db="EMBL/GenBank/DDBJ databases">
        <title>Paracoccus sp. MBLB3053 whole genome sequence.</title>
        <authorList>
            <person name="Hwang C.Y."/>
            <person name="Cho E.-S."/>
            <person name="Seo M.-J."/>
        </authorList>
    </citation>
    <scope>NUCLEOTIDE SEQUENCE [LARGE SCALE GENOMIC DNA]</scope>
    <source>
        <strain evidence="14">MBLB3053</strain>
    </source>
</reference>
<accession>A0ABU2HZ36</accession>
<evidence type="ECO:0000256" key="4">
    <source>
        <dbReference type="ARBA" id="ARBA00022679"/>
    </source>
</evidence>
<evidence type="ECO:0000256" key="9">
    <source>
        <dbReference type="PROSITE-ProRule" id="PRU01373"/>
    </source>
</evidence>
<evidence type="ECO:0000256" key="3">
    <source>
        <dbReference type="ARBA" id="ARBA00022676"/>
    </source>
</evidence>
<dbReference type="PANTHER" id="PTHR30582">
    <property type="entry name" value="L,D-TRANSPEPTIDASE"/>
    <property type="match status" value="1"/>
</dbReference>
<keyword evidence="7 9" id="KW-0573">Peptidoglycan synthesis</keyword>
<keyword evidence="14" id="KW-1185">Reference proteome</keyword>
<organism evidence="13 14">
    <name type="scientific">Paracoccus aurantius</name>
    <dbReference type="NCBI Taxonomy" id="3073814"/>
    <lineage>
        <taxon>Bacteria</taxon>
        <taxon>Pseudomonadati</taxon>
        <taxon>Pseudomonadota</taxon>
        <taxon>Alphaproteobacteria</taxon>
        <taxon>Rhodobacterales</taxon>
        <taxon>Paracoccaceae</taxon>
        <taxon>Paracoccus</taxon>
    </lineage>
</organism>
<evidence type="ECO:0000259" key="12">
    <source>
        <dbReference type="PROSITE" id="PS52029"/>
    </source>
</evidence>
<dbReference type="EMBL" id="JAVQLW010000005">
    <property type="protein sequence ID" value="MDS9470012.1"/>
    <property type="molecule type" value="Genomic_DNA"/>
</dbReference>
<evidence type="ECO:0000256" key="11">
    <source>
        <dbReference type="SAM" id="Phobius"/>
    </source>
</evidence>
<feature type="compositionally biased region" description="Pro residues" evidence="10">
    <location>
        <begin position="283"/>
        <end position="298"/>
    </location>
</feature>
<evidence type="ECO:0000256" key="7">
    <source>
        <dbReference type="ARBA" id="ARBA00022984"/>
    </source>
</evidence>
<dbReference type="Gene3D" id="2.40.440.10">
    <property type="entry name" value="L,D-transpeptidase catalytic domain-like"/>
    <property type="match status" value="1"/>
</dbReference>
<evidence type="ECO:0000256" key="1">
    <source>
        <dbReference type="ARBA" id="ARBA00004752"/>
    </source>
</evidence>
<feature type="region of interest" description="Disordered" evidence="10">
    <location>
        <begin position="279"/>
        <end position="318"/>
    </location>
</feature>
<keyword evidence="4 13" id="KW-0808">Transferase</keyword>
<keyword evidence="11" id="KW-0472">Membrane</keyword>
<feature type="active site" description="Proton donor/acceptor" evidence="9">
    <location>
        <position position="229"/>
    </location>
</feature>
<dbReference type="SUPFAM" id="SSF141523">
    <property type="entry name" value="L,D-transpeptidase catalytic domain-like"/>
    <property type="match status" value="1"/>
</dbReference>
<gene>
    <name evidence="13" type="ORF">RGQ15_20895</name>
</gene>
<dbReference type="PROSITE" id="PS52029">
    <property type="entry name" value="LD_TPASE"/>
    <property type="match status" value="1"/>
</dbReference>
<dbReference type="Proteomes" id="UP001269144">
    <property type="component" value="Unassembled WGS sequence"/>
</dbReference>
<evidence type="ECO:0000256" key="8">
    <source>
        <dbReference type="ARBA" id="ARBA00023316"/>
    </source>
</evidence>
<evidence type="ECO:0000256" key="2">
    <source>
        <dbReference type="ARBA" id="ARBA00005992"/>
    </source>
</evidence>
<evidence type="ECO:0000256" key="10">
    <source>
        <dbReference type="SAM" id="MobiDB-lite"/>
    </source>
</evidence>